<proteinExistence type="predicted"/>
<sequence>MAAAGETRGIDVNSIEHSEADFQVRIKEGSKSMQTVSITDTLHGRDGLPAQDSLPESNALIEDVTAQAPPHQFVTVMPQLPEVSSQALHQGGSKRSTWKRKARGINHISVKDALPLPMICLSWPGTWVGLGNPRTVRELHHWVKTKCPDFVFLIETKCNRNKLEIIRNKIGFSCSFVVDSRGASGGIAMLWKDDKEVDLVSYTQHHISFIVNQSTANQKFILTGFYEHPEVSKRSGSWNLLRELKAQTNMAWLCVGDFNEICHQYEKFGAADRPYRQMENFREALIDCDLSEIPFNGDFFTWNNGREGWYFTKEKLDKGYGNKAWFDLFSDCIVNSLGVTSSDHKLILIQIKGELETEIRKQRPFQYEAAWDNRVKCGELIQREWLCNLNPNSSLPGVMEGLQRCKEKLSTWSKNTFRSRRNTVTDKLSQLKHLEDSNRGDKKGELQQLKQEIDGLLEEDDIKWKQRAKQQWLKDGDRNTKFFHLCANQHRKSNVIKQISNDDVRLANKPEEVSNLFLVFFQALFSLSMPERLEDCIHVVKSVITPKMNSDLVKQISNEEVEKAVFTMNGLRSPGPDGFPAIFYQKHWQTIGSSVCAAVREAFCSGSWPQDFNATLIALIPKIISPSQSAFVPDRLITDNAIGAFEVMHTMNTSLKGKDGYMALKLDMSKAYDRLEWSFLQAVMRKMGFCSTWINVIMNCLSSVSYSVLINGIPQKPFKPSRGIRQGEPLSPYLFIIGAEALSRLI</sequence>
<name>A0ACC0Z8A9_9ROSI</name>
<comment type="caution">
    <text evidence="1">The sequence shown here is derived from an EMBL/GenBank/DDBJ whole genome shotgun (WGS) entry which is preliminary data.</text>
</comment>
<dbReference type="Proteomes" id="UP001163603">
    <property type="component" value="Chromosome 3"/>
</dbReference>
<reference evidence="2" key="1">
    <citation type="journal article" date="2023" name="G3 (Bethesda)">
        <title>Genome assembly and association tests identify interacting loci associated with vigor, precocity, and sex in interspecific pistachio rootstocks.</title>
        <authorList>
            <person name="Palmer W."/>
            <person name="Jacygrad E."/>
            <person name="Sagayaradj S."/>
            <person name="Cavanaugh K."/>
            <person name="Han R."/>
            <person name="Bertier L."/>
            <person name="Beede B."/>
            <person name="Kafkas S."/>
            <person name="Golino D."/>
            <person name="Preece J."/>
            <person name="Michelmore R."/>
        </authorList>
    </citation>
    <scope>NUCLEOTIDE SEQUENCE [LARGE SCALE GENOMIC DNA]</scope>
</reference>
<organism evidence="1 2">
    <name type="scientific">Pistacia integerrima</name>
    <dbReference type="NCBI Taxonomy" id="434235"/>
    <lineage>
        <taxon>Eukaryota</taxon>
        <taxon>Viridiplantae</taxon>
        <taxon>Streptophyta</taxon>
        <taxon>Embryophyta</taxon>
        <taxon>Tracheophyta</taxon>
        <taxon>Spermatophyta</taxon>
        <taxon>Magnoliopsida</taxon>
        <taxon>eudicotyledons</taxon>
        <taxon>Gunneridae</taxon>
        <taxon>Pentapetalae</taxon>
        <taxon>rosids</taxon>
        <taxon>malvids</taxon>
        <taxon>Sapindales</taxon>
        <taxon>Anacardiaceae</taxon>
        <taxon>Pistacia</taxon>
    </lineage>
</organism>
<gene>
    <name evidence="1" type="ORF">Pint_04822</name>
</gene>
<evidence type="ECO:0000313" key="1">
    <source>
        <dbReference type="EMBL" id="KAJ0046481.1"/>
    </source>
</evidence>
<evidence type="ECO:0000313" key="2">
    <source>
        <dbReference type="Proteomes" id="UP001163603"/>
    </source>
</evidence>
<dbReference type="EMBL" id="CM047738">
    <property type="protein sequence ID" value="KAJ0046481.1"/>
    <property type="molecule type" value="Genomic_DNA"/>
</dbReference>
<keyword evidence="2" id="KW-1185">Reference proteome</keyword>
<protein>
    <submittedName>
        <fullName evidence="1">Uncharacterized protein</fullName>
    </submittedName>
</protein>
<accession>A0ACC0Z8A9</accession>